<dbReference type="PANTHER" id="PTHR13968:SF26">
    <property type="entry name" value="RRM DOMAIN-CONTAINING PROTEIN"/>
    <property type="match status" value="1"/>
</dbReference>
<feature type="compositionally biased region" description="Acidic residues" evidence="3">
    <location>
        <begin position="35"/>
        <end position="51"/>
    </location>
</feature>
<evidence type="ECO:0000256" key="1">
    <source>
        <dbReference type="ARBA" id="ARBA00022884"/>
    </source>
</evidence>
<dbReference type="SMART" id="SM00360">
    <property type="entry name" value="RRM"/>
    <property type="match status" value="1"/>
</dbReference>
<dbReference type="SUPFAM" id="SSF52954">
    <property type="entry name" value="Class II aaRS ABD-related"/>
    <property type="match status" value="1"/>
</dbReference>
<organism evidence="5 6">
    <name type="scientific">Lachancea dasiensis</name>
    <dbReference type="NCBI Taxonomy" id="1072105"/>
    <lineage>
        <taxon>Eukaryota</taxon>
        <taxon>Fungi</taxon>
        <taxon>Dikarya</taxon>
        <taxon>Ascomycota</taxon>
        <taxon>Saccharomycotina</taxon>
        <taxon>Saccharomycetes</taxon>
        <taxon>Saccharomycetales</taxon>
        <taxon>Saccharomycetaceae</taxon>
        <taxon>Lachancea</taxon>
    </lineage>
</organism>
<dbReference type="EMBL" id="LT598457">
    <property type="protein sequence ID" value="SCU93308.1"/>
    <property type="molecule type" value="Genomic_DNA"/>
</dbReference>
<dbReference type="SUPFAM" id="SSF54928">
    <property type="entry name" value="RNA-binding domain, RBD"/>
    <property type="match status" value="1"/>
</dbReference>
<reference evidence="6" key="1">
    <citation type="submission" date="2016-03" db="EMBL/GenBank/DDBJ databases">
        <authorList>
            <person name="Devillers H."/>
        </authorList>
    </citation>
    <scope>NUCLEOTIDE SEQUENCE [LARGE SCALE GENOMIC DNA]</scope>
</reference>
<dbReference type="Gene3D" id="3.30.70.330">
    <property type="match status" value="1"/>
</dbReference>
<proteinExistence type="predicted"/>
<dbReference type="GO" id="GO:0005634">
    <property type="term" value="C:nucleus"/>
    <property type="evidence" value="ECO:0007669"/>
    <property type="project" value="EnsemblFungi"/>
</dbReference>
<dbReference type="InterPro" id="IPR036621">
    <property type="entry name" value="Anticodon-bd_dom_sf"/>
</dbReference>
<keyword evidence="1 2" id="KW-0694">RNA-binding</keyword>
<feature type="compositionally biased region" description="Polar residues" evidence="3">
    <location>
        <begin position="725"/>
        <end position="740"/>
    </location>
</feature>
<dbReference type="PANTHER" id="PTHR13968">
    <property type="entry name" value="HETEROGENEOUS NUCLEAR RIBONUCLEOPROTEIN"/>
    <property type="match status" value="1"/>
</dbReference>
<accession>A0A1G4JRE6</accession>
<dbReference type="GO" id="GO:0035649">
    <property type="term" value="C:Nrd1 complex"/>
    <property type="evidence" value="ECO:0007669"/>
    <property type="project" value="EnsemblFungi"/>
</dbReference>
<evidence type="ECO:0000313" key="6">
    <source>
        <dbReference type="Proteomes" id="UP000190274"/>
    </source>
</evidence>
<feature type="region of interest" description="Disordered" evidence="3">
    <location>
        <begin position="698"/>
        <end position="791"/>
    </location>
</feature>
<dbReference type="GO" id="GO:0071028">
    <property type="term" value="P:nuclear mRNA surveillance"/>
    <property type="evidence" value="ECO:0007669"/>
    <property type="project" value="EnsemblFungi"/>
</dbReference>
<dbReference type="GO" id="GO:0031124">
    <property type="term" value="P:mRNA 3'-end processing"/>
    <property type="evidence" value="ECO:0007669"/>
    <property type="project" value="EnsemblFungi"/>
</dbReference>
<dbReference type="InterPro" id="IPR035979">
    <property type="entry name" value="RBD_domain_sf"/>
</dbReference>
<sequence>MSFEEPRPLESGDTASLAPPALEGAPVEETNVLPADEEAFDEGEPEVEDGESLYSHEEERDVAEKEDSATPEVQTAPNEDASEGLVDSGSAETSAFVPATDRDEVEIADAANQDFEKEAADAGAATEDSPDSAKETVEDTEGLPQQKNYGPQDSSEANEPGSTEDATPAEVIQNTVSENVEVEPRNQVGEVDVGATLEQDWPEHANEEPTIVPGHSEQPKPFDVNNFTNGDRQEDVDYDLLQRQATVILQSHLLELPQFQRLSDSEKLNAVITFLDSSSETALPSKSLAAAPQAQMAQEAAGRPNLLQPMSPAERKRYNEYLRGENRITEIQNIPPKSRLFIGNLPLKNVAKDDLFRIFSPYGHIYQINIKNAFGFIQYDNPQSVRAAIAGESNEMNFGKKLILEISSSNSRPQYDHGDHGTNSSSTFISSSKRPFDEDEEEEDMYSESQKRGKRRVPECQIFVKRTADRSYATEVFNRFRQGSGLETDMIFLKPRMELRKMINDAAYDGVLGVVLVNKTRNVDIQTFYKGSQGETKFDEYASVSCEDALAIFNNLKGSRNGHMNMPPQHVPQQQYYGGYNVPAPAAPPHQGQAYMQQAYGAMAPPPQAYGAPAPPPPQMSQGYSGYPGHPIQAPPPTHISPTPAAVPPMGATPQVDQQQLFSAIQNLPPNIVANLLSMAQQQPQQQHQLLGIIQSMQPQGTPAQGPVPGPGTYTGFQPIPPQPTSNSPQPGPNISQAVPHQQAHIQPGSFVPSPKNPPAQNPVPQQQSPSMSGNNNVQSLLDSLAQLQQR</sequence>
<dbReference type="GO" id="GO:0042780">
    <property type="term" value="P:tRNA 3'-end processing"/>
    <property type="evidence" value="ECO:0007669"/>
    <property type="project" value="EnsemblFungi"/>
</dbReference>
<evidence type="ECO:0000256" key="3">
    <source>
        <dbReference type="SAM" id="MobiDB-lite"/>
    </source>
</evidence>
<dbReference type="STRING" id="1266660.A0A1G4JRE6"/>
<evidence type="ECO:0000256" key="2">
    <source>
        <dbReference type="PROSITE-ProRule" id="PRU00176"/>
    </source>
</evidence>
<keyword evidence="6" id="KW-1185">Reference proteome</keyword>
<dbReference type="GO" id="GO:0034472">
    <property type="term" value="P:snRNA 3'-end processing"/>
    <property type="evidence" value="ECO:0007669"/>
    <property type="project" value="EnsemblFungi"/>
</dbReference>
<dbReference type="Proteomes" id="UP000190274">
    <property type="component" value="Chromosome G"/>
</dbReference>
<feature type="compositionally biased region" description="Polar residues" evidence="3">
    <location>
        <begin position="143"/>
        <end position="165"/>
    </location>
</feature>
<evidence type="ECO:0000313" key="5">
    <source>
        <dbReference type="EMBL" id="SCU93308.1"/>
    </source>
</evidence>
<dbReference type="AlphaFoldDB" id="A0A1G4JRE6"/>
<dbReference type="GO" id="GO:0005737">
    <property type="term" value="C:cytoplasm"/>
    <property type="evidence" value="ECO:0007669"/>
    <property type="project" value="EnsemblFungi"/>
</dbReference>
<feature type="compositionally biased region" description="Pro residues" evidence="3">
    <location>
        <begin position="607"/>
        <end position="619"/>
    </location>
</feature>
<feature type="compositionally biased region" description="Basic and acidic residues" evidence="3">
    <location>
        <begin position="1"/>
        <end position="10"/>
    </location>
</feature>
<dbReference type="InterPro" id="IPR051186">
    <property type="entry name" value="RRM_HNRPC/RALY_subfam"/>
</dbReference>
<dbReference type="GO" id="GO:0071041">
    <property type="term" value="P:antisense RNA transcript catabolic process"/>
    <property type="evidence" value="ECO:0007669"/>
    <property type="project" value="EnsemblFungi"/>
</dbReference>
<dbReference type="InterPro" id="IPR000504">
    <property type="entry name" value="RRM_dom"/>
</dbReference>
<protein>
    <submittedName>
        <fullName evidence="5">LADA_0G02388g1_1</fullName>
    </submittedName>
</protein>
<dbReference type="GO" id="GO:0030847">
    <property type="term" value="P:termination of RNA polymerase II transcription, exosome-dependent"/>
    <property type="evidence" value="ECO:0007669"/>
    <property type="project" value="EnsemblFungi"/>
</dbReference>
<dbReference type="PROSITE" id="PS50102">
    <property type="entry name" value="RRM"/>
    <property type="match status" value="1"/>
</dbReference>
<dbReference type="Pfam" id="PF00076">
    <property type="entry name" value="RRM_1"/>
    <property type="match status" value="1"/>
</dbReference>
<dbReference type="OrthoDB" id="10044938at2759"/>
<feature type="compositionally biased region" description="Basic and acidic residues" evidence="3">
    <location>
        <begin position="54"/>
        <end position="68"/>
    </location>
</feature>
<name>A0A1G4JRE6_9SACH</name>
<feature type="region of interest" description="Disordered" evidence="3">
    <location>
        <begin position="1"/>
        <end position="170"/>
    </location>
</feature>
<feature type="compositionally biased region" description="Acidic residues" evidence="3">
    <location>
        <begin position="437"/>
        <end position="446"/>
    </location>
</feature>
<feature type="region of interest" description="Disordered" evidence="3">
    <location>
        <begin position="607"/>
        <end position="632"/>
    </location>
</feature>
<dbReference type="Gene3D" id="3.40.50.800">
    <property type="entry name" value="Anticodon-binding domain"/>
    <property type="match status" value="1"/>
</dbReference>
<feature type="region of interest" description="Disordered" evidence="3">
    <location>
        <begin position="410"/>
        <end position="453"/>
    </location>
</feature>
<gene>
    <name evidence="5" type="ORF">LADA_0G02388G</name>
</gene>
<dbReference type="GO" id="GO:0031126">
    <property type="term" value="P:sno(s)RNA 3'-end processing"/>
    <property type="evidence" value="ECO:0007669"/>
    <property type="project" value="EnsemblFungi"/>
</dbReference>
<feature type="domain" description="RRM" evidence="4">
    <location>
        <begin position="338"/>
        <end position="409"/>
    </location>
</feature>
<evidence type="ECO:0000259" key="4">
    <source>
        <dbReference type="PROSITE" id="PS50102"/>
    </source>
</evidence>
<dbReference type="InterPro" id="IPR012677">
    <property type="entry name" value="Nucleotide-bd_a/b_plait_sf"/>
</dbReference>
<dbReference type="GO" id="GO:0071034">
    <property type="term" value="P:CUT catabolic process"/>
    <property type="evidence" value="ECO:0007669"/>
    <property type="project" value="EnsemblFungi"/>
</dbReference>
<feature type="compositionally biased region" description="Low complexity" evidence="3">
    <location>
        <begin position="763"/>
        <end position="791"/>
    </location>
</feature>
<dbReference type="GO" id="GO:0001068">
    <property type="term" value="F:transcription regulatory region RNA binding"/>
    <property type="evidence" value="ECO:0007669"/>
    <property type="project" value="EnsemblFungi"/>
</dbReference>